<protein>
    <submittedName>
        <fullName evidence="1">Uncharacterized protein</fullName>
    </submittedName>
</protein>
<reference evidence="1" key="2">
    <citation type="journal article" date="2015" name="Fish Shellfish Immunol.">
        <title>Early steps in the European eel (Anguilla anguilla)-Vibrio vulnificus interaction in the gills: Role of the RtxA13 toxin.</title>
        <authorList>
            <person name="Callol A."/>
            <person name="Pajuelo D."/>
            <person name="Ebbesson L."/>
            <person name="Teles M."/>
            <person name="MacKenzie S."/>
            <person name="Amaro C."/>
        </authorList>
    </citation>
    <scope>NUCLEOTIDE SEQUENCE</scope>
</reference>
<organism evidence="1">
    <name type="scientific">Anguilla anguilla</name>
    <name type="common">European freshwater eel</name>
    <name type="synonym">Muraena anguilla</name>
    <dbReference type="NCBI Taxonomy" id="7936"/>
    <lineage>
        <taxon>Eukaryota</taxon>
        <taxon>Metazoa</taxon>
        <taxon>Chordata</taxon>
        <taxon>Craniata</taxon>
        <taxon>Vertebrata</taxon>
        <taxon>Euteleostomi</taxon>
        <taxon>Actinopterygii</taxon>
        <taxon>Neopterygii</taxon>
        <taxon>Teleostei</taxon>
        <taxon>Anguilliformes</taxon>
        <taxon>Anguillidae</taxon>
        <taxon>Anguilla</taxon>
    </lineage>
</organism>
<reference evidence="1" key="1">
    <citation type="submission" date="2014-11" db="EMBL/GenBank/DDBJ databases">
        <authorList>
            <person name="Amaro Gonzalez C."/>
        </authorList>
    </citation>
    <scope>NUCLEOTIDE SEQUENCE</scope>
</reference>
<dbReference type="EMBL" id="GBXM01107923">
    <property type="protein sequence ID" value="JAH00654.1"/>
    <property type="molecule type" value="Transcribed_RNA"/>
</dbReference>
<name>A0A0E9P809_ANGAN</name>
<accession>A0A0E9P809</accession>
<proteinExistence type="predicted"/>
<sequence length="22" mass="2732">MFMLFINCLDYCNMIFLKTAHY</sequence>
<dbReference type="AlphaFoldDB" id="A0A0E9P809"/>
<evidence type="ECO:0000313" key="1">
    <source>
        <dbReference type="EMBL" id="JAH00654.1"/>
    </source>
</evidence>